<feature type="transmembrane region" description="Helical" evidence="5">
    <location>
        <begin position="234"/>
        <end position="262"/>
    </location>
</feature>
<protein>
    <submittedName>
        <fullName evidence="7">O-antigen ligase family protein</fullName>
    </submittedName>
</protein>
<evidence type="ECO:0000313" key="8">
    <source>
        <dbReference type="Proteomes" id="UP000669179"/>
    </source>
</evidence>
<feature type="transmembrane region" description="Helical" evidence="5">
    <location>
        <begin position="116"/>
        <end position="135"/>
    </location>
</feature>
<accession>A0A939TA39</accession>
<dbReference type="AlphaFoldDB" id="A0A939TA39"/>
<dbReference type="InterPro" id="IPR051533">
    <property type="entry name" value="WaaL-like"/>
</dbReference>
<evidence type="ECO:0000313" key="7">
    <source>
        <dbReference type="EMBL" id="MBO2454974.1"/>
    </source>
</evidence>
<gene>
    <name evidence="7" type="ORF">J4573_48360</name>
</gene>
<feature type="transmembrane region" description="Helical" evidence="5">
    <location>
        <begin position="203"/>
        <end position="222"/>
    </location>
</feature>
<evidence type="ECO:0000256" key="1">
    <source>
        <dbReference type="ARBA" id="ARBA00004141"/>
    </source>
</evidence>
<keyword evidence="4 5" id="KW-0472">Membrane</keyword>
<dbReference type="RefSeq" id="WP_208263198.1">
    <property type="nucleotide sequence ID" value="NZ_JAGEOJ010000030.1"/>
</dbReference>
<evidence type="ECO:0000256" key="2">
    <source>
        <dbReference type="ARBA" id="ARBA00022692"/>
    </source>
</evidence>
<evidence type="ECO:0000256" key="4">
    <source>
        <dbReference type="ARBA" id="ARBA00023136"/>
    </source>
</evidence>
<dbReference type="Pfam" id="PF04932">
    <property type="entry name" value="Wzy_C"/>
    <property type="match status" value="1"/>
</dbReference>
<evidence type="ECO:0000259" key="6">
    <source>
        <dbReference type="Pfam" id="PF04932"/>
    </source>
</evidence>
<keyword evidence="3 5" id="KW-1133">Transmembrane helix</keyword>
<feature type="transmembrane region" description="Helical" evidence="5">
    <location>
        <begin position="21"/>
        <end position="43"/>
    </location>
</feature>
<keyword evidence="2 5" id="KW-0812">Transmembrane</keyword>
<dbReference type="GO" id="GO:0016874">
    <property type="term" value="F:ligase activity"/>
    <property type="evidence" value="ECO:0007669"/>
    <property type="project" value="UniProtKB-KW"/>
</dbReference>
<feature type="transmembrane region" description="Helical" evidence="5">
    <location>
        <begin position="268"/>
        <end position="288"/>
    </location>
</feature>
<evidence type="ECO:0000256" key="3">
    <source>
        <dbReference type="ARBA" id="ARBA00022989"/>
    </source>
</evidence>
<keyword evidence="8" id="KW-1185">Reference proteome</keyword>
<feature type="transmembrane region" description="Helical" evidence="5">
    <location>
        <begin position="82"/>
        <end position="100"/>
    </location>
</feature>
<dbReference type="PANTHER" id="PTHR37422:SF13">
    <property type="entry name" value="LIPOPOLYSACCHARIDE BIOSYNTHESIS PROTEIN PA4999-RELATED"/>
    <property type="match status" value="1"/>
</dbReference>
<sequence>MSLSLSAGRTAAASRPLLGQVDGVTVLSLFVIVLTVVPARFVVGPLGAAGTPAGIMAVLCLFWYISAMITARTTPVRGTQPVRTLVVLFVCAMLASYAAAMTRPLPGLESNAADRGLILTAGWAGVALLAADGIPRIDRLEAVRRRLVTGGGIIAVLGGIQFFTGLDLAGHLAFPGLTTATQYTSLLARDEFNRPMATATHPIEFGVVLAMLLPLAVHGAVYAPEGKKGRRWVLVFLILMVLPMTVSRSAVLGLAVVCVVILPIWPAIWRVTAILVLGVLMVALRAVVPGLIGTLTNLVTDIGSDSSTVTRTNDYVVLGTTVVHKPWLGRGFGTYLPKTYRILDNQYLLSLVETGIVGLLVLLTVILSGWFMARSARRASTDPEVRHMAQCFAASMAVALFSFGTFDAFSFPMVANLMFLVLGCCGALWRLTHEKQAGVTPQV</sequence>
<feature type="domain" description="O-antigen ligase-related" evidence="6">
    <location>
        <begin position="234"/>
        <end position="363"/>
    </location>
</feature>
<dbReference type="Proteomes" id="UP000669179">
    <property type="component" value="Unassembled WGS sequence"/>
</dbReference>
<feature type="transmembrane region" description="Helical" evidence="5">
    <location>
        <begin position="385"/>
        <end position="406"/>
    </location>
</feature>
<name>A0A939TA39_9ACTN</name>
<dbReference type="EMBL" id="JAGEOJ010000030">
    <property type="protein sequence ID" value="MBO2454974.1"/>
    <property type="molecule type" value="Genomic_DNA"/>
</dbReference>
<dbReference type="InterPro" id="IPR007016">
    <property type="entry name" value="O-antigen_ligase-rel_domated"/>
</dbReference>
<proteinExistence type="predicted"/>
<keyword evidence="7" id="KW-0436">Ligase</keyword>
<comment type="subcellular location">
    <subcellularLocation>
        <location evidence="1">Membrane</location>
        <topology evidence="1">Multi-pass membrane protein</topology>
    </subcellularLocation>
</comment>
<organism evidence="7 8">
    <name type="scientific">Actinomadura barringtoniae</name>
    <dbReference type="NCBI Taxonomy" id="1427535"/>
    <lineage>
        <taxon>Bacteria</taxon>
        <taxon>Bacillati</taxon>
        <taxon>Actinomycetota</taxon>
        <taxon>Actinomycetes</taxon>
        <taxon>Streptosporangiales</taxon>
        <taxon>Thermomonosporaceae</taxon>
        <taxon>Actinomadura</taxon>
    </lineage>
</organism>
<evidence type="ECO:0000256" key="5">
    <source>
        <dbReference type="SAM" id="Phobius"/>
    </source>
</evidence>
<dbReference type="GO" id="GO:0016020">
    <property type="term" value="C:membrane"/>
    <property type="evidence" value="ECO:0007669"/>
    <property type="project" value="UniProtKB-SubCell"/>
</dbReference>
<feature type="transmembrane region" description="Helical" evidence="5">
    <location>
        <begin position="49"/>
        <end position="70"/>
    </location>
</feature>
<reference evidence="7" key="1">
    <citation type="submission" date="2021-03" db="EMBL/GenBank/DDBJ databases">
        <authorList>
            <person name="Kanchanasin P."/>
            <person name="Saeng-In P."/>
            <person name="Phongsopitanun W."/>
            <person name="Yuki M."/>
            <person name="Kudo T."/>
            <person name="Ohkuma M."/>
            <person name="Tanasupawat S."/>
        </authorList>
    </citation>
    <scope>NUCLEOTIDE SEQUENCE</scope>
    <source>
        <strain evidence="7">GKU 128</strain>
    </source>
</reference>
<feature type="transmembrane region" description="Helical" evidence="5">
    <location>
        <begin position="147"/>
        <end position="166"/>
    </location>
</feature>
<feature type="transmembrane region" description="Helical" evidence="5">
    <location>
        <begin position="347"/>
        <end position="373"/>
    </location>
</feature>
<comment type="caution">
    <text evidence="7">The sequence shown here is derived from an EMBL/GenBank/DDBJ whole genome shotgun (WGS) entry which is preliminary data.</text>
</comment>
<dbReference type="PANTHER" id="PTHR37422">
    <property type="entry name" value="TEICHURONIC ACID BIOSYNTHESIS PROTEIN TUAE"/>
    <property type="match status" value="1"/>
</dbReference>